<keyword evidence="5 10" id="KW-0548">Nucleotidyltransferase</keyword>
<reference evidence="12 13" key="1">
    <citation type="submission" date="2019-03" db="EMBL/GenBank/DDBJ databases">
        <title>Genomic Encyclopedia of Type Strains, Phase IV (KMG-IV): sequencing the most valuable type-strain genomes for metagenomic binning, comparative biology and taxonomic classification.</title>
        <authorList>
            <person name="Goeker M."/>
        </authorList>
    </citation>
    <scope>NUCLEOTIDE SEQUENCE [LARGE SCALE GENOMIC DNA]</scope>
    <source>
        <strain evidence="12 13">LX-B</strain>
    </source>
</reference>
<organism evidence="12 13">
    <name type="scientific">Hydrogenispora ethanolica</name>
    <dbReference type="NCBI Taxonomy" id="1082276"/>
    <lineage>
        <taxon>Bacteria</taxon>
        <taxon>Bacillati</taxon>
        <taxon>Bacillota</taxon>
        <taxon>Hydrogenispora</taxon>
    </lineage>
</organism>
<evidence type="ECO:0000313" key="12">
    <source>
        <dbReference type="EMBL" id="TCL63036.1"/>
    </source>
</evidence>
<feature type="domain" description="Cytidyltransferase-like" evidence="11">
    <location>
        <begin position="5"/>
        <end position="171"/>
    </location>
</feature>
<dbReference type="RefSeq" id="WP_132015498.1">
    <property type="nucleotide sequence ID" value="NZ_SLUN01000022.1"/>
</dbReference>
<comment type="function">
    <text evidence="1 10">Catalyzes the reversible adenylation of nicotinate mononucleotide (NaMN) to nicotinic acid adenine dinucleotide (NaAD).</text>
</comment>
<dbReference type="HAMAP" id="MF_00244">
    <property type="entry name" value="NaMN_adenylyltr"/>
    <property type="match status" value="1"/>
</dbReference>
<dbReference type="OrthoDB" id="5295945at2"/>
<evidence type="ECO:0000256" key="5">
    <source>
        <dbReference type="ARBA" id="ARBA00022695"/>
    </source>
</evidence>
<evidence type="ECO:0000259" key="11">
    <source>
        <dbReference type="Pfam" id="PF01467"/>
    </source>
</evidence>
<comment type="catalytic activity">
    <reaction evidence="9 10">
        <text>nicotinate beta-D-ribonucleotide + ATP + H(+) = deamido-NAD(+) + diphosphate</text>
        <dbReference type="Rhea" id="RHEA:22860"/>
        <dbReference type="ChEBI" id="CHEBI:15378"/>
        <dbReference type="ChEBI" id="CHEBI:30616"/>
        <dbReference type="ChEBI" id="CHEBI:33019"/>
        <dbReference type="ChEBI" id="CHEBI:57502"/>
        <dbReference type="ChEBI" id="CHEBI:58437"/>
        <dbReference type="EC" id="2.7.7.18"/>
    </reaction>
</comment>
<comment type="similarity">
    <text evidence="10">Belongs to the NadD family.</text>
</comment>
<keyword evidence="6 10" id="KW-0547">Nucleotide-binding</keyword>
<dbReference type="NCBIfam" id="TIGR00125">
    <property type="entry name" value="cyt_tran_rel"/>
    <property type="match status" value="1"/>
</dbReference>
<evidence type="ECO:0000256" key="9">
    <source>
        <dbReference type="ARBA" id="ARBA00048721"/>
    </source>
</evidence>
<evidence type="ECO:0000256" key="6">
    <source>
        <dbReference type="ARBA" id="ARBA00022741"/>
    </source>
</evidence>
<keyword evidence="7 10" id="KW-0067">ATP-binding</keyword>
<dbReference type="AlphaFoldDB" id="A0A4R1RBB8"/>
<dbReference type="InterPro" id="IPR005248">
    <property type="entry name" value="NadD/NMNAT"/>
</dbReference>
<dbReference type="Proteomes" id="UP000295008">
    <property type="component" value="Unassembled WGS sequence"/>
</dbReference>
<evidence type="ECO:0000313" key="13">
    <source>
        <dbReference type="Proteomes" id="UP000295008"/>
    </source>
</evidence>
<dbReference type="NCBIfam" id="TIGR00482">
    <property type="entry name" value="nicotinate (nicotinamide) nucleotide adenylyltransferase"/>
    <property type="match status" value="1"/>
</dbReference>
<keyword evidence="8 10" id="KW-0520">NAD</keyword>
<sequence>MMFGMMGGTFDPIHFGHLVLAEKAREAYHLEKVLFVPAAIPPHKIGEVSTSAANRLKMVELAIADHPNFEASGVELERTGPSYSIDTVRQLKQSHPGMEAALIMGFDSLLELHSWKDYQSILEEARIITAFRPGYPILKKGDDWPAFLHPFRERILFLEAPLLDISSTWLRVELMYERSIRYLVPDPVLEYIAEKRIYRDF</sequence>
<comment type="caution">
    <text evidence="12">The sequence shown here is derived from an EMBL/GenBank/DDBJ whole genome shotgun (WGS) entry which is preliminary data.</text>
</comment>
<dbReference type="GO" id="GO:0005524">
    <property type="term" value="F:ATP binding"/>
    <property type="evidence" value="ECO:0007669"/>
    <property type="project" value="UniProtKB-KW"/>
</dbReference>
<dbReference type="NCBIfam" id="NF000840">
    <property type="entry name" value="PRK00071.1-3"/>
    <property type="match status" value="1"/>
</dbReference>
<keyword evidence="13" id="KW-1185">Reference proteome</keyword>
<dbReference type="GO" id="GO:0009435">
    <property type="term" value="P:NAD+ biosynthetic process"/>
    <property type="evidence" value="ECO:0007669"/>
    <property type="project" value="UniProtKB-UniRule"/>
</dbReference>
<dbReference type="EC" id="2.7.7.18" evidence="10"/>
<keyword evidence="4 10" id="KW-0808">Transferase</keyword>
<protein>
    <recommendedName>
        <fullName evidence="10">Probable nicotinate-nucleotide adenylyltransferase</fullName>
        <ecNumber evidence="10">2.7.7.18</ecNumber>
    </recommendedName>
    <alternativeName>
        <fullName evidence="10">Deamido-NAD(+) diphosphorylase</fullName>
    </alternativeName>
    <alternativeName>
        <fullName evidence="10">Deamido-NAD(+) pyrophosphorylase</fullName>
    </alternativeName>
    <alternativeName>
        <fullName evidence="10">Nicotinate mononucleotide adenylyltransferase</fullName>
        <shortName evidence="10">NaMN adenylyltransferase</shortName>
    </alternativeName>
</protein>
<dbReference type="PANTHER" id="PTHR39321:SF3">
    <property type="entry name" value="PHOSPHOPANTETHEINE ADENYLYLTRANSFERASE"/>
    <property type="match status" value="1"/>
</dbReference>
<dbReference type="UniPathway" id="UPA00253">
    <property type="reaction ID" value="UER00332"/>
</dbReference>
<evidence type="ECO:0000256" key="4">
    <source>
        <dbReference type="ARBA" id="ARBA00022679"/>
    </source>
</evidence>
<dbReference type="EMBL" id="SLUN01000022">
    <property type="protein sequence ID" value="TCL63036.1"/>
    <property type="molecule type" value="Genomic_DNA"/>
</dbReference>
<evidence type="ECO:0000256" key="8">
    <source>
        <dbReference type="ARBA" id="ARBA00023027"/>
    </source>
</evidence>
<dbReference type="CDD" id="cd02165">
    <property type="entry name" value="NMNAT"/>
    <property type="match status" value="1"/>
</dbReference>
<dbReference type="Gene3D" id="3.40.50.620">
    <property type="entry name" value="HUPs"/>
    <property type="match status" value="1"/>
</dbReference>
<accession>A0A4R1RBB8</accession>
<name>A0A4R1RBB8_HYDET</name>
<gene>
    <name evidence="10" type="primary">nadD</name>
    <name evidence="12" type="ORF">EDC14_102292</name>
</gene>
<dbReference type="Pfam" id="PF01467">
    <property type="entry name" value="CTP_transf_like"/>
    <property type="match status" value="1"/>
</dbReference>
<evidence type="ECO:0000256" key="1">
    <source>
        <dbReference type="ARBA" id="ARBA00002324"/>
    </source>
</evidence>
<dbReference type="PANTHER" id="PTHR39321">
    <property type="entry name" value="NICOTINATE-NUCLEOTIDE ADENYLYLTRANSFERASE-RELATED"/>
    <property type="match status" value="1"/>
</dbReference>
<dbReference type="GO" id="GO:0004515">
    <property type="term" value="F:nicotinate-nucleotide adenylyltransferase activity"/>
    <property type="evidence" value="ECO:0007669"/>
    <property type="project" value="UniProtKB-UniRule"/>
</dbReference>
<evidence type="ECO:0000256" key="7">
    <source>
        <dbReference type="ARBA" id="ARBA00022840"/>
    </source>
</evidence>
<keyword evidence="3 10" id="KW-0662">Pyridine nucleotide biosynthesis</keyword>
<comment type="pathway">
    <text evidence="2 10">Cofactor biosynthesis; NAD(+) biosynthesis; deamido-NAD(+) from nicotinate D-ribonucleotide: step 1/1.</text>
</comment>
<evidence type="ECO:0000256" key="10">
    <source>
        <dbReference type="HAMAP-Rule" id="MF_00244"/>
    </source>
</evidence>
<evidence type="ECO:0000256" key="2">
    <source>
        <dbReference type="ARBA" id="ARBA00005019"/>
    </source>
</evidence>
<dbReference type="InterPro" id="IPR004821">
    <property type="entry name" value="Cyt_trans-like"/>
</dbReference>
<evidence type="ECO:0000256" key="3">
    <source>
        <dbReference type="ARBA" id="ARBA00022642"/>
    </source>
</evidence>
<dbReference type="SUPFAM" id="SSF52374">
    <property type="entry name" value="Nucleotidylyl transferase"/>
    <property type="match status" value="1"/>
</dbReference>
<dbReference type="InterPro" id="IPR014729">
    <property type="entry name" value="Rossmann-like_a/b/a_fold"/>
</dbReference>
<proteinExistence type="inferred from homology"/>